<dbReference type="GO" id="GO:0016788">
    <property type="term" value="F:hydrolase activity, acting on ester bonds"/>
    <property type="evidence" value="ECO:0007669"/>
    <property type="project" value="InterPro"/>
</dbReference>
<dbReference type="EMBL" id="AGWK01000036">
    <property type="protein sequence ID" value="EHO69642.1"/>
    <property type="molecule type" value="Genomic_DNA"/>
</dbReference>
<dbReference type="SFLD" id="SFLDG01136">
    <property type="entry name" value="C1.6:_Phosphoserine_Phosphatas"/>
    <property type="match status" value="1"/>
</dbReference>
<comment type="cofactor">
    <cofactor evidence="1 7">
        <name>Mg(2+)</name>
        <dbReference type="ChEBI" id="CHEBI:18420"/>
    </cofactor>
</comment>
<dbReference type="InterPro" id="IPR023214">
    <property type="entry name" value="HAD_sf"/>
</dbReference>
<keyword evidence="4 7" id="KW-0479">Metal-binding</keyword>
<evidence type="ECO:0000256" key="6">
    <source>
        <dbReference type="ARBA" id="ARBA00022842"/>
    </source>
</evidence>
<evidence type="ECO:0000256" key="7">
    <source>
        <dbReference type="PIRSR" id="PIRSR006118-2"/>
    </source>
</evidence>
<evidence type="ECO:0008006" key="10">
    <source>
        <dbReference type="Google" id="ProtNLM"/>
    </source>
</evidence>
<dbReference type="AlphaFoldDB" id="H1Q344"/>
<keyword evidence="5" id="KW-0378">Hydrolase</keyword>
<dbReference type="SFLD" id="SFLDS00003">
    <property type="entry name" value="Haloacid_Dehalogenase"/>
    <property type="match status" value="1"/>
</dbReference>
<dbReference type="GO" id="GO:0046872">
    <property type="term" value="F:metal ion binding"/>
    <property type="evidence" value="ECO:0007669"/>
    <property type="project" value="UniProtKB-KW"/>
</dbReference>
<accession>H1Q344</accession>
<sequence>MINYDLKKIRAVVFDVDGVLSGETVSMGPDGEPLRTVNMKDGYVIQLAVKLGLHIAIITGARDENIRRRFEYLGVKDIFLNCSRKIKVWNELMQKYGLLEEEMIYVGDDIPDRDIMLRAGCACCPKDACIDIKAVSDYVSDRIGGHGVGRDIIEQVLRAQGKWMTSSEAFGW</sequence>
<evidence type="ECO:0000313" key="9">
    <source>
        <dbReference type="Proteomes" id="UP000016023"/>
    </source>
</evidence>
<evidence type="ECO:0000256" key="1">
    <source>
        <dbReference type="ARBA" id="ARBA00001946"/>
    </source>
</evidence>
<evidence type="ECO:0000256" key="2">
    <source>
        <dbReference type="ARBA" id="ARBA00005893"/>
    </source>
</evidence>
<organism evidence="8 9">
    <name type="scientific">Prevotella micans F0438</name>
    <dbReference type="NCBI Taxonomy" id="883158"/>
    <lineage>
        <taxon>Bacteria</taxon>
        <taxon>Pseudomonadati</taxon>
        <taxon>Bacteroidota</taxon>
        <taxon>Bacteroidia</taxon>
        <taxon>Bacteroidales</taxon>
        <taxon>Prevotellaceae</taxon>
        <taxon>Prevotella</taxon>
    </lineage>
</organism>
<protein>
    <recommendedName>
        <fullName evidence="10">3-deoxy-D-manno-octulosonate 8-phosphate phosphatase</fullName>
    </recommendedName>
</protein>
<gene>
    <name evidence="8" type="ORF">HMPREF9140_01332</name>
</gene>
<dbReference type="STRING" id="883158.HMPREF9140_01332"/>
<dbReference type="GO" id="GO:0008781">
    <property type="term" value="F:N-acylneuraminate cytidylyltransferase activity"/>
    <property type="evidence" value="ECO:0007669"/>
    <property type="project" value="TreeGrafter"/>
</dbReference>
<dbReference type="SUPFAM" id="SSF56784">
    <property type="entry name" value="HAD-like"/>
    <property type="match status" value="1"/>
</dbReference>
<proteinExistence type="inferred from homology"/>
<evidence type="ECO:0000256" key="4">
    <source>
        <dbReference type="ARBA" id="ARBA00022723"/>
    </source>
</evidence>
<dbReference type="PATRIC" id="fig|883158.3.peg.1334"/>
<dbReference type="Gene3D" id="3.40.50.1000">
    <property type="entry name" value="HAD superfamily/HAD-like"/>
    <property type="match status" value="1"/>
</dbReference>
<evidence type="ECO:0000313" key="8">
    <source>
        <dbReference type="EMBL" id="EHO69642.1"/>
    </source>
</evidence>
<dbReference type="InterPro" id="IPR050793">
    <property type="entry name" value="CMP-NeuNAc_synthase"/>
</dbReference>
<dbReference type="InterPro" id="IPR036412">
    <property type="entry name" value="HAD-like_sf"/>
</dbReference>
<dbReference type="FunFam" id="3.40.50.1000:FF:000029">
    <property type="entry name" value="3-deoxy-D-manno-octulosonate 8-phosphate phosphatase KdsC"/>
    <property type="match status" value="1"/>
</dbReference>
<dbReference type="NCBIfam" id="TIGR01670">
    <property type="entry name" value="KdsC-phosphatas"/>
    <property type="match status" value="1"/>
</dbReference>
<dbReference type="InterPro" id="IPR010023">
    <property type="entry name" value="KdsC_fam"/>
</dbReference>
<dbReference type="HOGENOM" id="CLU_106694_1_0_10"/>
<feature type="binding site" evidence="7">
    <location>
        <position position="108"/>
    </location>
    <ligand>
        <name>Mg(2+)</name>
        <dbReference type="ChEBI" id="CHEBI:18420"/>
    </ligand>
</feature>
<keyword evidence="9" id="KW-1185">Reference proteome</keyword>
<dbReference type="eggNOG" id="COG1778">
    <property type="taxonomic scope" value="Bacteria"/>
</dbReference>
<dbReference type="RefSeq" id="WP_006952744.1">
    <property type="nucleotide sequence ID" value="NZ_JH594522.1"/>
</dbReference>
<evidence type="ECO:0000256" key="3">
    <source>
        <dbReference type="ARBA" id="ARBA00011881"/>
    </source>
</evidence>
<dbReference type="Proteomes" id="UP000016023">
    <property type="component" value="Unassembled WGS sequence"/>
</dbReference>
<feature type="binding site" evidence="7">
    <location>
        <position position="15"/>
    </location>
    <ligand>
        <name>Mg(2+)</name>
        <dbReference type="ChEBI" id="CHEBI:18420"/>
    </ligand>
</feature>
<evidence type="ECO:0000256" key="5">
    <source>
        <dbReference type="ARBA" id="ARBA00022801"/>
    </source>
</evidence>
<name>H1Q344_9BACT</name>
<dbReference type="PANTHER" id="PTHR21485">
    <property type="entry name" value="HAD SUPERFAMILY MEMBERS CMAS AND KDSC"/>
    <property type="match status" value="1"/>
</dbReference>
<keyword evidence="6 7" id="KW-0460">Magnesium</keyword>
<feature type="binding site" evidence="7">
    <location>
        <position position="17"/>
    </location>
    <ligand>
        <name>substrate</name>
    </ligand>
</feature>
<comment type="subunit">
    <text evidence="3">Homotetramer.</text>
</comment>
<comment type="similarity">
    <text evidence="2">Belongs to the KdsC family.</text>
</comment>
<dbReference type="SFLD" id="SFLDG01138">
    <property type="entry name" value="C1.6.2:_Deoxy-d-mannose-octulo"/>
    <property type="match status" value="1"/>
</dbReference>
<dbReference type="PANTHER" id="PTHR21485:SF3">
    <property type="entry name" value="N-ACYLNEURAMINATE CYTIDYLYLTRANSFERASE"/>
    <property type="match status" value="1"/>
</dbReference>
<dbReference type="PIRSF" id="PIRSF006118">
    <property type="entry name" value="KDO8-P_Ptase"/>
    <property type="match status" value="1"/>
</dbReference>
<reference evidence="8 9" key="1">
    <citation type="submission" date="2011-12" db="EMBL/GenBank/DDBJ databases">
        <title>The Genome Sequence of Prevotella micans F0438.</title>
        <authorList>
            <consortium name="The Broad Institute Genome Sequencing Platform"/>
            <person name="Earl A."/>
            <person name="Ward D."/>
            <person name="Feldgarden M."/>
            <person name="Gevers D."/>
            <person name="Izard J."/>
            <person name="Baranova O.V."/>
            <person name="Blanton J.M."/>
            <person name="Wade W.G."/>
            <person name="Dewhirst F.E."/>
            <person name="Young S.K."/>
            <person name="Zeng Q."/>
            <person name="Gargeya S."/>
            <person name="Fitzgerald M."/>
            <person name="Haas B."/>
            <person name="Abouelleil A."/>
            <person name="Alvarado L."/>
            <person name="Arachchi H.M."/>
            <person name="Berlin A."/>
            <person name="Chapman S.B."/>
            <person name="Gearin G."/>
            <person name="Goldberg J."/>
            <person name="Griggs A."/>
            <person name="Gujja S."/>
            <person name="Hansen M."/>
            <person name="Heiman D."/>
            <person name="Howarth C."/>
            <person name="Larimer J."/>
            <person name="Lui A."/>
            <person name="MacDonald P.J.P."/>
            <person name="McCowen C."/>
            <person name="Montmayeur A."/>
            <person name="Murphy C."/>
            <person name="Neiman D."/>
            <person name="Pearson M."/>
            <person name="Priest M."/>
            <person name="Roberts A."/>
            <person name="Saif S."/>
            <person name="Shea T."/>
            <person name="Sisk P."/>
            <person name="Stolte C."/>
            <person name="Sykes S."/>
            <person name="Wortman J."/>
            <person name="Nusbaum C."/>
            <person name="Birren B."/>
        </authorList>
    </citation>
    <scope>NUCLEOTIDE SEQUENCE [LARGE SCALE GENOMIC DNA]</scope>
    <source>
        <strain evidence="8 9">F0438</strain>
    </source>
</reference>
<comment type="caution">
    <text evidence="8">The sequence shown here is derived from an EMBL/GenBank/DDBJ whole genome shotgun (WGS) entry which is preliminary data.</text>
</comment>